<evidence type="ECO:0000256" key="1">
    <source>
        <dbReference type="SAM" id="MobiDB-lite"/>
    </source>
</evidence>
<evidence type="ECO:0000313" key="3">
    <source>
        <dbReference type="EMBL" id="CAG9291890.1"/>
    </source>
</evidence>
<reference evidence="3" key="1">
    <citation type="submission" date="2022-02" db="EMBL/GenBank/DDBJ databases">
        <authorList>
            <person name="Giguere J D."/>
        </authorList>
    </citation>
    <scope>NUCLEOTIDE SEQUENCE</scope>
    <source>
        <strain evidence="3">CCAP 1055/1</strain>
    </source>
</reference>
<feature type="compositionally biased region" description="Polar residues" evidence="1">
    <location>
        <begin position="23"/>
        <end position="42"/>
    </location>
</feature>
<gene>
    <name evidence="3" type="ORF">PTTT1_LOCUS48266</name>
</gene>
<evidence type="ECO:0000256" key="2">
    <source>
        <dbReference type="SAM" id="Phobius"/>
    </source>
</evidence>
<dbReference type="EMBL" id="OU594947">
    <property type="protein sequence ID" value="CAG9291890.1"/>
    <property type="molecule type" value="Genomic_DNA"/>
</dbReference>
<protein>
    <submittedName>
        <fullName evidence="3">Uncharacterized protein</fullName>
    </submittedName>
</protein>
<dbReference type="AlphaFoldDB" id="A0A8J9TEP1"/>
<proteinExistence type="predicted"/>
<keyword evidence="2" id="KW-0472">Membrane</keyword>
<feature type="transmembrane region" description="Helical" evidence="2">
    <location>
        <begin position="158"/>
        <end position="179"/>
    </location>
</feature>
<name>A0A8J9TEP1_PHATR</name>
<sequence length="182" mass="19757">MDPQNNDLSQSLTGSMGGGADDNASQTSQRSGASLLQRIQMQRNREAQEQSSSSSNTYNLHARPAQQIQVPQYNPGPSQENFAGGGPVSEPGNNLFSSAWNNISTSVESGMASLQQERTGGMEASDALLAPSSQNEHGDEEYSMSKYFLTFVRDVNGLFYSLPMWARVVVVIMLLYVAVKLL</sequence>
<organism evidence="3">
    <name type="scientific">Phaeodactylum tricornutum</name>
    <name type="common">Diatom</name>
    <dbReference type="NCBI Taxonomy" id="2850"/>
    <lineage>
        <taxon>Eukaryota</taxon>
        <taxon>Sar</taxon>
        <taxon>Stramenopiles</taxon>
        <taxon>Ochrophyta</taxon>
        <taxon>Bacillariophyta</taxon>
        <taxon>Bacillariophyceae</taxon>
        <taxon>Bacillariophycidae</taxon>
        <taxon>Naviculales</taxon>
        <taxon>Phaeodactylaceae</taxon>
        <taxon>Phaeodactylum</taxon>
    </lineage>
</organism>
<feature type="compositionally biased region" description="Polar residues" evidence="1">
    <location>
        <begin position="1"/>
        <end position="14"/>
    </location>
</feature>
<dbReference type="Proteomes" id="UP000836788">
    <property type="component" value="Chromosome 6"/>
</dbReference>
<keyword evidence="2" id="KW-0812">Transmembrane</keyword>
<feature type="region of interest" description="Disordered" evidence="1">
    <location>
        <begin position="70"/>
        <end position="90"/>
    </location>
</feature>
<keyword evidence="2" id="KW-1133">Transmembrane helix</keyword>
<feature type="compositionally biased region" description="Polar residues" evidence="1">
    <location>
        <begin position="70"/>
        <end position="81"/>
    </location>
</feature>
<accession>A0A8J9TEP1</accession>
<feature type="region of interest" description="Disordered" evidence="1">
    <location>
        <begin position="1"/>
        <end position="57"/>
    </location>
</feature>